<dbReference type="PANTHER" id="PTHR45926">
    <property type="entry name" value="OSJNBA0053K19.4 PROTEIN"/>
    <property type="match status" value="1"/>
</dbReference>
<name>A0A2V0P6W7_9CHLO</name>
<feature type="compositionally biased region" description="Low complexity" evidence="5">
    <location>
        <begin position="541"/>
        <end position="559"/>
    </location>
</feature>
<feature type="compositionally biased region" description="Low complexity" evidence="5">
    <location>
        <begin position="586"/>
        <end position="650"/>
    </location>
</feature>
<keyword evidence="3" id="KW-0804">Transcription</keyword>
<feature type="compositionally biased region" description="Pro residues" evidence="5">
    <location>
        <begin position="505"/>
        <end position="523"/>
    </location>
</feature>
<reference evidence="8 9" key="1">
    <citation type="journal article" date="2018" name="Sci. Rep.">
        <title>Raphidocelis subcapitata (=Pseudokirchneriella subcapitata) provides an insight into genome evolution and environmental adaptations in the Sphaeropleales.</title>
        <authorList>
            <person name="Suzuki S."/>
            <person name="Yamaguchi H."/>
            <person name="Nakajima N."/>
            <person name="Kawachi M."/>
        </authorList>
    </citation>
    <scope>NUCLEOTIDE SEQUENCE [LARGE SCALE GENOMIC DNA]</scope>
    <source>
        <strain evidence="8 9">NIES-35</strain>
    </source>
</reference>
<dbReference type="SUPFAM" id="SSF47370">
    <property type="entry name" value="Bromodomain"/>
    <property type="match status" value="1"/>
</dbReference>
<evidence type="ECO:0000256" key="4">
    <source>
        <dbReference type="PROSITE-ProRule" id="PRU00035"/>
    </source>
</evidence>
<dbReference type="Pfam" id="PF17035">
    <property type="entry name" value="BET"/>
    <property type="match status" value="1"/>
</dbReference>
<feature type="compositionally biased region" description="Acidic residues" evidence="5">
    <location>
        <begin position="651"/>
        <end position="672"/>
    </location>
</feature>
<dbReference type="InterPro" id="IPR036427">
    <property type="entry name" value="Bromodomain-like_sf"/>
</dbReference>
<evidence type="ECO:0000313" key="8">
    <source>
        <dbReference type="EMBL" id="GBF95611.1"/>
    </source>
</evidence>
<feature type="region of interest" description="Disordered" evidence="5">
    <location>
        <begin position="322"/>
        <end position="672"/>
    </location>
</feature>
<evidence type="ECO:0000256" key="1">
    <source>
        <dbReference type="ARBA" id="ARBA00023015"/>
    </source>
</evidence>
<dbReference type="Proteomes" id="UP000247498">
    <property type="component" value="Unassembled WGS sequence"/>
</dbReference>
<dbReference type="Gene3D" id="1.20.1270.220">
    <property type="match status" value="1"/>
</dbReference>
<feature type="compositionally biased region" description="Basic and acidic residues" evidence="5">
    <location>
        <begin position="560"/>
        <end position="579"/>
    </location>
</feature>
<dbReference type="InterPro" id="IPR027353">
    <property type="entry name" value="NET_dom"/>
</dbReference>
<dbReference type="OrthoDB" id="21449at2759"/>
<gene>
    <name evidence="8" type="ORF">Rsub_08593</name>
</gene>
<keyword evidence="9" id="KW-1185">Reference proteome</keyword>
<dbReference type="InterPro" id="IPR001487">
    <property type="entry name" value="Bromodomain"/>
</dbReference>
<dbReference type="PRINTS" id="PR00503">
    <property type="entry name" value="BROMODOMAIN"/>
</dbReference>
<dbReference type="InterPro" id="IPR038336">
    <property type="entry name" value="NET_sf"/>
</dbReference>
<dbReference type="AlphaFoldDB" id="A0A2V0P6W7"/>
<dbReference type="Pfam" id="PF00439">
    <property type="entry name" value="Bromodomain"/>
    <property type="match status" value="1"/>
</dbReference>
<proteinExistence type="predicted"/>
<sequence length="672" mass="68003">MPPGADAVAQARALLNTLRTLAAQHEQVLAAYERHLDVITSGGAAKLSKAPANKRPPPAPAEPEGPEAKKARLVAEQQAQRNNLWHECYKVLDRCRRNQRAEAFKKPVDPIRLKIPDYPTVVKNPMDLQTVGDKLKVRAYKEPGEFAADMRLIWDNAMLYNGRHHPIGANAVAMSEFFEKAWGPLQIEKYWAIQLQQEELALQALEGNADGLPNSDLSRQLKEKRDALGHFIAARDFQEGLPPGALGPCEPGRSMSFEERRKLSAHLASLPGEKMERVVDIVEAGAPPPADAAPDAELELDLDALPDAVLWQLKEYADAVLAPPTAPPKKGGATKGGAASKAVPNKSAPGKAPQKGAAAAAGGTPTAGTPAPVAGGSPALTGGLPPPGKATPAPPGKATPAPPGKATPAPPGKATPAPPGKQQHQQQQPQEQQQQAGSPQLSDGEALMGPSTGAPAPAAEAGAPAPTADAAPEPGAKPEAAAAPAGEAAAAPASAAGQAATPVPDGVPAPAPEGAAPAPPPEAENPATVAAPDSPPPVPAPAGAAAAPEGAAAAPAPASEARDAPAAEAEAKAEVKPEPEGGAGAAAGAEQPTAGAPVSGDEQPQQQQQLEEQQEPEVQQQAEAPEPPSTAEQADAAGDGADAAAAASGGDDADDVTVDEAEAMEEDAPAPQ</sequence>
<dbReference type="STRING" id="307507.A0A2V0P6W7"/>
<feature type="compositionally biased region" description="Low complexity" evidence="5">
    <location>
        <begin position="449"/>
        <end position="504"/>
    </location>
</feature>
<dbReference type="InParanoid" id="A0A2V0P6W7"/>
<protein>
    <submittedName>
        <fullName evidence="8">Uncharacterized protein</fullName>
    </submittedName>
</protein>
<feature type="compositionally biased region" description="Pro residues" evidence="5">
    <location>
        <begin position="384"/>
        <end position="419"/>
    </location>
</feature>
<feature type="region of interest" description="Disordered" evidence="5">
    <location>
        <begin position="46"/>
        <end position="74"/>
    </location>
</feature>
<feature type="compositionally biased region" description="Pro residues" evidence="5">
    <location>
        <begin position="54"/>
        <end position="63"/>
    </location>
</feature>
<dbReference type="SMART" id="SM00297">
    <property type="entry name" value="BROMO"/>
    <property type="match status" value="1"/>
</dbReference>
<dbReference type="Gene3D" id="1.20.920.10">
    <property type="entry name" value="Bromodomain-like"/>
    <property type="match status" value="1"/>
</dbReference>
<keyword evidence="1" id="KW-0805">Transcription regulation</keyword>
<comment type="caution">
    <text evidence="8">The sequence shown here is derived from an EMBL/GenBank/DDBJ whole genome shotgun (WGS) entry which is preliminary data.</text>
</comment>
<evidence type="ECO:0000313" key="9">
    <source>
        <dbReference type="Proteomes" id="UP000247498"/>
    </source>
</evidence>
<dbReference type="EMBL" id="BDRX01000068">
    <property type="protein sequence ID" value="GBF95611.1"/>
    <property type="molecule type" value="Genomic_DNA"/>
</dbReference>
<keyword evidence="2 4" id="KW-0103">Bromodomain</keyword>
<evidence type="ECO:0000256" key="2">
    <source>
        <dbReference type="ARBA" id="ARBA00023117"/>
    </source>
</evidence>
<dbReference type="PROSITE" id="PS50014">
    <property type="entry name" value="BROMODOMAIN_2"/>
    <property type="match status" value="1"/>
</dbReference>
<organism evidence="8 9">
    <name type="scientific">Raphidocelis subcapitata</name>
    <dbReference type="NCBI Taxonomy" id="307507"/>
    <lineage>
        <taxon>Eukaryota</taxon>
        <taxon>Viridiplantae</taxon>
        <taxon>Chlorophyta</taxon>
        <taxon>core chlorophytes</taxon>
        <taxon>Chlorophyceae</taxon>
        <taxon>CS clade</taxon>
        <taxon>Sphaeropleales</taxon>
        <taxon>Selenastraceae</taxon>
        <taxon>Raphidocelis</taxon>
    </lineage>
</organism>
<dbReference type="PROSITE" id="PS51525">
    <property type="entry name" value="NET"/>
    <property type="match status" value="1"/>
</dbReference>
<evidence type="ECO:0000259" key="6">
    <source>
        <dbReference type="PROSITE" id="PS50014"/>
    </source>
</evidence>
<evidence type="ECO:0000259" key="7">
    <source>
        <dbReference type="PROSITE" id="PS51525"/>
    </source>
</evidence>
<feature type="domain" description="NET" evidence="7">
    <location>
        <begin position="245"/>
        <end position="328"/>
    </location>
</feature>
<evidence type="ECO:0000256" key="3">
    <source>
        <dbReference type="ARBA" id="ARBA00023163"/>
    </source>
</evidence>
<accession>A0A2V0P6W7</accession>
<evidence type="ECO:0000256" key="5">
    <source>
        <dbReference type="SAM" id="MobiDB-lite"/>
    </source>
</evidence>
<feature type="domain" description="Bromo" evidence="6">
    <location>
        <begin position="96"/>
        <end position="168"/>
    </location>
</feature>
<feature type="compositionally biased region" description="Low complexity" evidence="5">
    <location>
        <begin position="328"/>
        <end position="383"/>
    </location>
</feature>
<feature type="compositionally biased region" description="Low complexity" evidence="5">
    <location>
        <begin position="420"/>
        <end position="440"/>
    </location>
</feature>